<reference evidence="1 2" key="2">
    <citation type="journal article" date="2022" name="Mol. Ecol. Resour.">
        <title>The genomes of chicory, endive, great burdock and yacon provide insights into Asteraceae paleo-polyploidization history and plant inulin production.</title>
        <authorList>
            <person name="Fan W."/>
            <person name="Wang S."/>
            <person name="Wang H."/>
            <person name="Wang A."/>
            <person name="Jiang F."/>
            <person name="Liu H."/>
            <person name="Zhao H."/>
            <person name="Xu D."/>
            <person name="Zhang Y."/>
        </authorList>
    </citation>
    <scope>NUCLEOTIDE SEQUENCE [LARGE SCALE GENOMIC DNA]</scope>
    <source>
        <strain evidence="2">cv. Niubang</strain>
    </source>
</reference>
<keyword evidence="2" id="KW-1185">Reference proteome</keyword>
<gene>
    <name evidence="1" type="ORF">L6452_09058</name>
</gene>
<organism evidence="1 2">
    <name type="scientific">Arctium lappa</name>
    <name type="common">Greater burdock</name>
    <name type="synonym">Lappa major</name>
    <dbReference type="NCBI Taxonomy" id="4217"/>
    <lineage>
        <taxon>Eukaryota</taxon>
        <taxon>Viridiplantae</taxon>
        <taxon>Streptophyta</taxon>
        <taxon>Embryophyta</taxon>
        <taxon>Tracheophyta</taxon>
        <taxon>Spermatophyta</taxon>
        <taxon>Magnoliopsida</taxon>
        <taxon>eudicotyledons</taxon>
        <taxon>Gunneridae</taxon>
        <taxon>Pentapetalae</taxon>
        <taxon>asterids</taxon>
        <taxon>campanulids</taxon>
        <taxon>Asterales</taxon>
        <taxon>Asteraceae</taxon>
        <taxon>Carduoideae</taxon>
        <taxon>Cardueae</taxon>
        <taxon>Arctiinae</taxon>
        <taxon>Arctium</taxon>
    </lineage>
</organism>
<accession>A0ACB9DJK1</accession>
<evidence type="ECO:0000313" key="1">
    <source>
        <dbReference type="EMBL" id="KAI3746620.1"/>
    </source>
</evidence>
<proteinExistence type="predicted"/>
<dbReference type="EMBL" id="CM042049">
    <property type="protein sequence ID" value="KAI3746620.1"/>
    <property type="molecule type" value="Genomic_DNA"/>
</dbReference>
<protein>
    <submittedName>
        <fullName evidence="1">Uncharacterized protein</fullName>
    </submittedName>
</protein>
<comment type="caution">
    <text evidence="1">The sequence shown here is derived from an EMBL/GenBank/DDBJ whole genome shotgun (WGS) entry which is preliminary data.</text>
</comment>
<evidence type="ECO:0000313" key="2">
    <source>
        <dbReference type="Proteomes" id="UP001055879"/>
    </source>
</evidence>
<reference evidence="2" key="1">
    <citation type="journal article" date="2022" name="Mol. Ecol. Resour.">
        <title>The genomes of chicory, endive, great burdock and yacon provide insights into Asteraceae palaeo-polyploidization history and plant inulin production.</title>
        <authorList>
            <person name="Fan W."/>
            <person name="Wang S."/>
            <person name="Wang H."/>
            <person name="Wang A."/>
            <person name="Jiang F."/>
            <person name="Liu H."/>
            <person name="Zhao H."/>
            <person name="Xu D."/>
            <person name="Zhang Y."/>
        </authorList>
    </citation>
    <scope>NUCLEOTIDE SEQUENCE [LARGE SCALE GENOMIC DNA]</scope>
    <source>
        <strain evidence="2">cv. Niubang</strain>
    </source>
</reference>
<sequence>MDVRPMMGVVKGATFGILQFIGNMQSLETLENPTNPLKRRFQTMMNDSSNNQEPRPYQLDVFKVAMRRM</sequence>
<dbReference type="Proteomes" id="UP001055879">
    <property type="component" value="Linkage Group LG03"/>
</dbReference>
<name>A0ACB9DJK1_ARCLA</name>